<sequence>MGVLDRLIFRDDQWERMSVHIIGDERPRGSSGRDNRMFIEAVLWIVRTGSPWRT</sequence>
<proteinExistence type="predicted"/>
<evidence type="ECO:0000313" key="2">
    <source>
        <dbReference type="EMBL" id="SHO61184.1"/>
    </source>
</evidence>
<evidence type="ECO:0000313" key="3">
    <source>
        <dbReference type="Proteomes" id="UP000186406"/>
    </source>
</evidence>
<dbReference type="AlphaFoldDB" id="A0A1M7Z8J4"/>
<dbReference type="STRING" id="1123029.SAMN02745172_00662"/>
<dbReference type="EMBL" id="FRXO01000001">
    <property type="protein sequence ID" value="SHO61184.1"/>
    <property type="molecule type" value="Genomic_DNA"/>
</dbReference>
<reference evidence="2 3" key="1">
    <citation type="submission" date="2016-12" db="EMBL/GenBank/DDBJ databases">
        <authorList>
            <person name="Song W.-J."/>
            <person name="Kurnit D.M."/>
        </authorList>
    </citation>
    <scope>NUCLEOTIDE SEQUENCE [LARGE SCALE GENOMIC DNA]</scope>
    <source>
        <strain evidence="2 3">DSM 19599</strain>
    </source>
</reference>
<gene>
    <name evidence="2" type="ORF">SAMN02745172_00662</name>
</gene>
<keyword evidence="3" id="KW-1185">Reference proteome</keyword>
<organism evidence="2 3">
    <name type="scientific">Pseudoxanthobacter soli DSM 19599</name>
    <dbReference type="NCBI Taxonomy" id="1123029"/>
    <lineage>
        <taxon>Bacteria</taxon>
        <taxon>Pseudomonadati</taxon>
        <taxon>Pseudomonadota</taxon>
        <taxon>Alphaproteobacteria</taxon>
        <taxon>Hyphomicrobiales</taxon>
        <taxon>Segnochrobactraceae</taxon>
        <taxon>Pseudoxanthobacter</taxon>
    </lineage>
</organism>
<name>A0A1M7Z8J4_9HYPH</name>
<dbReference type="InterPro" id="IPR025161">
    <property type="entry name" value="IS402-like_dom"/>
</dbReference>
<dbReference type="Pfam" id="PF13340">
    <property type="entry name" value="DUF4096"/>
    <property type="match status" value="1"/>
</dbReference>
<feature type="domain" description="Insertion element IS402-like" evidence="1">
    <location>
        <begin position="10"/>
        <end position="53"/>
    </location>
</feature>
<accession>A0A1M7Z8J4</accession>
<evidence type="ECO:0000259" key="1">
    <source>
        <dbReference type="Pfam" id="PF13340"/>
    </source>
</evidence>
<dbReference type="Proteomes" id="UP000186406">
    <property type="component" value="Unassembled WGS sequence"/>
</dbReference>
<protein>
    <submittedName>
        <fullName evidence="2">Putative transposase of IS4/5 family</fullName>
    </submittedName>
</protein>